<dbReference type="CDD" id="cd09174">
    <property type="entry name" value="PLDc_Nuc_like_unchar2"/>
    <property type="match status" value="1"/>
</dbReference>
<evidence type="ECO:0000259" key="9">
    <source>
        <dbReference type="PROSITE" id="PS50076"/>
    </source>
</evidence>
<organism evidence="10 11">
    <name type="scientific">Emticicia aquatica</name>
    <dbReference type="NCBI Taxonomy" id="1681835"/>
    <lineage>
        <taxon>Bacteria</taxon>
        <taxon>Pseudomonadati</taxon>
        <taxon>Bacteroidota</taxon>
        <taxon>Cytophagia</taxon>
        <taxon>Cytophagales</taxon>
        <taxon>Leadbetterellaceae</taxon>
        <taxon>Emticicia</taxon>
    </lineage>
</organism>
<sequence length="461" mass="53684">MKTHAYFENIQSEIIEVLQSAQYKIRIAVAWFTDSQLFDILLSKAKKGVKIELLLANNFINHESSINYEQLNQFGGSVAFIGNDSEKAPLMHNKFCIIDDEILVFGSYNWTRKAQSNHESITIIEGNRELIIDFNQEFEKIRGRTQDTSIDWGKLLIRLETLLNVIRLEDEDDILYQTKKIKTLLLDVPPPEVIIILELIAKQKYQESVIQLTNLLQKLRQITTWQDPEIPALQLEIRSLEWQLSSLEDEKLDIEKQIYVFEIKHNLELGELIVSVLRLKKQMAEFENDEEKIVEATQDYAEYEQSFEETKTKELKELSEAEQKELKDKFRQASKLCHPDKVPDEQKKLAEQTFIELKTAYEANDLETVNRILSDLEKHIFASNSVVLTQKEKLVSHLAILSQKRQQLEEILLSLKNSEVYLKISQIKDLNVYFSETKTALLRVKEDLETQVQNSLVSLPK</sequence>
<evidence type="ECO:0000256" key="1">
    <source>
        <dbReference type="ARBA" id="ARBA00000798"/>
    </source>
</evidence>
<keyword evidence="6" id="KW-0443">Lipid metabolism</keyword>
<keyword evidence="11" id="KW-1185">Reference proteome</keyword>
<comment type="caution">
    <text evidence="10">The sequence shown here is derived from an EMBL/GenBank/DDBJ whole genome shotgun (WGS) entry which is preliminary data.</text>
</comment>
<protein>
    <recommendedName>
        <fullName evidence="3">phospholipase D</fullName>
        <ecNumber evidence="3">3.1.4.4</ecNumber>
    </recommendedName>
</protein>
<dbReference type="Proteomes" id="UP000837932">
    <property type="component" value="Unassembled WGS sequence"/>
</dbReference>
<dbReference type="InterPro" id="IPR036869">
    <property type="entry name" value="J_dom_sf"/>
</dbReference>
<evidence type="ECO:0000259" key="8">
    <source>
        <dbReference type="PROSITE" id="PS50035"/>
    </source>
</evidence>
<dbReference type="PROSITE" id="PS50035">
    <property type="entry name" value="PLD"/>
    <property type="match status" value="1"/>
</dbReference>
<name>A0ABM9APW0_9BACT</name>
<evidence type="ECO:0000256" key="4">
    <source>
        <dbReference type="ARBA" id="ARBA00022801"/>
    </source>
</evidence>
<keyword evidence="7" id="KW-0175">Coiled coil</keyword>
<evidence type="ECO:0000256" key="5">
    <source>
        <dbReference type="ARBA" id="ARBA00022963"/>
    </source>
</evidence>
<comment type="similarity">
    <text evidence="2">Belongs to the phospholipase D family.</text>
</comment>
<reference evidence="10" key="1">
    <citation type="submission" date="2021-12" db="EMBL/GenBank/DDBJ databases">
        <authorList>
            <person name="Rodrigo-Torres L."/>
            <person name="Arahal R. D."/>
            <person name="Lucena T."/>
        </authorList>
    </citation>
    <scope>NUCLEOTIDE SEQUENCE</scope>
    <source>
        <strain evidence="10">CECT 8858</strain>
    </source>
</reference>
<feature type="domain" description="J" evidence="9">
    <location>
        <begin position="308"/>
        <end position="378"/>
    </location>
</feature>
<dbReference type="InterPro" id="IPR001623">
    <property type="entry name" value="DnaJ_domain"/>
</dbReference>
<dbReference type="InterPro" id="IPR001736">
    <property type="entry name" value="PLipase_D/transphosphatidylase"/>
</dbReference>
<dbReference type="SUPFAM" id="SSF56024">
    <property type="entry name" value="Phospholipase D/nuclease"/>
    <property type="match status" value="1"/>
</dbReference>
<feature type="domain" description="PLD phosphodiesterase" evidence="8">
    <location>
        <begin position="87"/>
        <end position="114"/>
    </location>
</feature>
<dbReference type="InterPro" id="IPR025202">
    <property type="entry name" value="PLD-like_dom"/>
</dbReference>
<dbReference type="Pfam" id="PF00226">
    <property type="entry name" value="DnaJ"/>
    <property type="match status" value="1"/>
</dbReference>
<dbReference type="Pfam" id="PF13091">
    <property type="entry name" value="PLDc_2"/>
    <property type="match status" value="1"/>
</dbReference>
<dbReference type="InterPro" id="IPR051406">
    <property type="entry name" value="PLD_domain"/>
</dbReference>
<accession>A0ABM9APW0</accession>
<gene>
    <name evidence="10" type="ORF">EMA8858_02002</name>
</gene>
<feature type="coiled-coil region" evidence="7">
    <location>
        <begin position="391"/>
        <end position="418"/>
    </location>
</feature>
<dbReference type="CDD" id="cd06257">
    <property type="entry name" value="DnaJ"/>
    <property type="match status" value="1"/>
</dbReference>
<dbReference type="SMART" id="SM00271">
    <property type="entry name" value="DnaJ"/>
    <property type="match status" value="1"/>
</dbReference>
<dbReference type="EMBL" id="CAKLPY010000002">
    <property type="protein sequence ID" value="CAH0995874.1"/>
    <property type="molecule type" value="Genomic_DNA"/>
</dbReference>
<dbReference type="Gene3D" id="3.30.870.10">
    <property type="entry name" value="Endonuclease Chain A"/>
    <property type="match status" value="1"/>
</dbReference>
<proteinExistence type="inferred from homology"/>
<evidence type="ECO:0000313" key="10">
    <source>
        <dbReference type="EMBL" id="CAH0995874.1"/>
    </source>
</evidence>
<comment type="catalytic activity">
    <reaction evidence="1">
        <text>a 1,2-diacyl-sn-glycero-3-phosphocholine + H2O = a 1,2-diacyl-sn-glycero-3-phosphate + choline + H(+)</text>
        <dbReference type="Rhea" id="RHEA:14445"/>
        <dbReference type="ChEBI" id="CHEBI:15354"/>
        <dbReference type="ChEBI" id="CHEBI:15377"/>
        <dbReference type="ChEBI" id="CHEBI:15378"/>
        <dbReference type="ChEBI" id="CHEBI:57643"/>
        <dbReference type="ChEBI" id="CHEBI:58608"/>
        <dbReference type="EC" id="3.1.4.4"/>
    </reaction>
</comment>
<dbReference type="SUPFAM" id="SSF46565">
    <property type="entry name" value="Chaperone J-domain"/>
    <property type="match status" value="1"/>
</dbReference>
<dbReference type="PANTHER" id="PTHR43856">
    <property type="entry name" value="CARDIOLIPIN HYDROLASE"/>
    <property type="match status" value="1"/>
</dbReference>
<evidence type="ECO:0000256" key="7">
    <source>
        <dbReference type="SAM" id="Coils"/>
    </source>
</evidence>
<evidence type="ECO:0000256" key="3">
    <source>
        <dbReference type="ARBA" id="ARBA00012027"/>
    </source>
</evidence>
<keyword evidence="4" id="KW-0378">Hydrolase</keyword>
<dbReference type="RefSeq" id="WP_238806450.1">
    <property type="nucleotide sequence ID" value="NZ_CAKLPY010000002.1"/>
</dbReference>
<evidence type="ECO:0000256" key="6">
    <source>
        <dbReference type="ARBA" id="ARBA00023098"/>
    </source>
</evidence>
<dbReference type="Gene3D" id="1.10.287.110">
    <property type="entry name" value="DnaJ domain"/>
    <property type="match status" value="1"/>
</dbReference>
<feature type="coiled-coil region" evidence="7">
    <location>
        <begin position="202"/>
        <end position="324"/>
    </location>
</feature>
<dbReference type="PROSITE" id="PS50076">
    <property type="entry name" value="DNAJ_2"/>
    <property type="match status" value="1"/>
</dbReference>
<keyword evidence="5" id="KW-0442">Lipid degradation</keyword>
<evidence type="ECO:0000313" key="11">
    <source>
        <dbReference type="Proteomes" id="UP000837932"/>
    </source>
</evidence>
<dbReference type="PANTHER" id="PTHR43856:SF1">
    <property type="entry name" value="MITOCHONDRIAL CARDIOLIPIN HYDROLASE"/>
    <property type="match status" value="1"/>
</dbReference>
<dbReference type="EC" id="3.1.4.4" evidence="3"/>
<evidence type="ECO:0000256" key="2">
    <source>
        <dbReference type="ARBA" id="ARBA00008664"/>
    </source>
</evidence>